<reference evidence="3 4" key="1">
    <citation type="submission" date="2020-08" db="EMBL/GenBank/DDBJ databases">
        <title>Genomic Encyclopedia of Type Strains, Phase IV (KMG-IV): sequencing the most valuable type-strain genomes for metagenomic binning, comparative biology and taxonomic classification.</title>
        <authorList>
            <person name="Goeker M."/>
        </authorList>
    </citation>
    <scope>NUCLEOTIDE SEQUENCE [LARGE SCALE GENOMIC DNA]</scope>
    <source>
        <strain evidence="3 4">DSM 26736</strain>
    </source>
</reference>
<feature type="region of interest" description="Disordered" evidence="1">
    <location>
        <begin position="1"/>
        <end position="25"/>
    </location>
</feature>
<evidence type="ECO:0000259" key="2">
    <source>
        <dbReference type="Pfam" id="PF10135"/>
    </source>
</evidence>
<evidence type="ECO:0000256" key="1">
    <source>
        <dbReference type="SAM" id="MobiDB-lite"/>
    </source>
</evidence>
<dbReference type="EMBL" id="JACIJF010000004">
    <property type="protein sequence ID" value="MBB5710756.1"/>
    <property type="molecule type" value="Genomic_DNA"/>
</dbReference>
<keyword evidence="4" id="KW-1185">Reference proteome</keyword>
<dbReference type="RefSeq" id="WP_184086916.1">
    <property type="nucleotide sequence ID" value="NZ_JACIJF010000004.1"/>
</dbReference>
<gene>
    <name evidence="3" type="ORF">FHT02_001987</name>
</gene>
<feature type="domain" description="Flagellar protein FlgJ N-terminal" evidence="2">
    <location>
        <begin position="43"/>
        <end position="89"/>
    </location>
</feature>
<evidence type="ECO:0000313" key="3">
    <source>
        <dbReference type="EMBL" id="MBB5710756.1"/>
    </source>
</evidence>
<accession>A0A840YM41</accession>
<dbReference type="AlphaFoldDB" id="A0A840YM41"/>
<dbReference type="Proteomes" id="UP000527143">
    <property type="component" value="Unassembled WGS sequence"/>
</dbReference>
<comment type="caution">
    <text evidence="3">The sequence shown here is derived from an EMBL/GenBank/DDBJ whole genome shotgun (WGS) entry which is preliminary data.</text>
</comment>
<dbReference type="InterPro" id="IPR019301">
    <property type="entry name" value="Flagellar_prot_FlgJ_N"/>
</dbReference>
<protein>
    <submittedName>
        <fullName evidence="3">Rod binding domain-containing protein</fullName>
    </submittedName>
</protein>
<sequence>MNDISPVSLPAAPAKPMPKVDAKNQQTAKDFEAVFLGQMTQLMMSSVQQDGDFNGGAGEEMFRGILAEKLGTEIAKRGGIGLAPVVLDQIIKLQGK</sequence>
<dbReference type="Pfam" id="PF10135">
    <property type="entry name" value="Rod-binding"/>
    <property type="match status" value="1"/>
</dbReference>
<organism evidence="3 4">
    <name type="scientific">Sphingomonas xinjiangensis</name>
    <dbReference type="NCBI Taxonomy" id="643568"/>
    <lineage>
        <taxon>Bacteria</taxon>
        <taxon>Pseudomonadati</taxon>
        <taxon>Pseudomonadota</taxon>
        <taxon>Alphaproteobacteria</taxon>
        <taxon>Sphingomonadales</taxon>
        <taxon>Sphingomonadaceae</taxon>
        <taxon>Sphingomonas</taxon>
    </lineage>
</organism>
<evidence type="ECO:0000313" key="4">
    <source>
        <dbReference type="Proteomes" id="UP000527143"/>
    </source>
</evidence>
<name>A0A840YM41_9SPHN</name>
<proteinExistence type="predicted"/>